<feature type="region of interest" description="Disordered" evidence="1">
    <location>
        <begin position="1"/>
        <end position="74"/>
    </location>
</feature>
<protein>
    <submittedName>
        <fullName evidence="2">Putative secreted protein</fullName>
    </submittedName>
</protein>
<dbReference type="EMBL" id="GGFL01014216">
    <property type="protein sequence ID" value="MBW78394.1"/>
    <property type="molecule type" value="Transcribed_RNA"/>
</dbReference>
<reference evidence="2" key="1">
    <citation type="submission" date="2018-01" db="EMBL/GenBank/DDBJ databases">
        <title>An insight into the sialome of Amazonian anophelines.</title>
        <authorList>
            <person name="Ribeiro J.M."/>
            <person name="Scarpassa V."/>
            <person name="Calvo E."/>
        </authorList>
    </citation>
    <scope>NUCLEOTIDE SEQUENCE</scope>
</reference>
<sequence>MQQLLALPAVSSPGASRATAMNDRAKRGGGVWGDGGAVSRRKKLTECCRSSSHGTGSPSGWKIQPAGSPRLRAP</sequence>
<feature type="compositionally biased region" description="Polar residues" evidence="1">
    <location>
        <begin position="48"/>
        <end position="58"/>
    </location>
</feature>
<proteinExistence type="predicted"/>
<evidence type="ECO:0000256" key="1">
    <source>
        <dbReference type="SAM" id="MobiDB-lite"/>
    </source>
</evidence>
<evidence type="ECO:0000313" key="2">
    <source>
        <dbReference type="EMBL" id="MBW78394.1"/>
    </source>
</evidence>
<accession>A0A2M4DLG0</accession>
<name>A0A2M4DLG0_ANODA</name>
<dbReference type="AlphaFoldDB" id="A0A2M4DLG0"/>
<organism evidence="2">
    <name type="scientific">Anopheles darlingi</name>
    <name type="common">Mosquito</name>
    <dbReference type="NCBI Taxonomy" id="43151"/>
    <lineage>
        <taxon>Eukaryota</taxon>
        <taxon>Metazoa</taxon>
        <taxon>Ecdysozoa</taxon>
        <taxon>Arthropoda</taxon>
        <taxon>Hexapoda</taxon>
        <taxon>Insecta</taxon>
        <taxon>Pterygota</taxon>
        <taxon>Neoptera</taxon>
        <taxon>Endopterygota</taxon>
        <taxon>Diptera</taxon>
        <taxon>Nematocera</taxon>
        <taxon>Culicoidea</taxon>
        <taxon>Culicidae</taxon>
        <taxon>Anophelinae</taxon>
        <taxon>Anopheles</taxon>
    </lineage>
</organism>